<dbReference type="PIRSF" id="PIRSF000478">
    <property type="entry name" value="TP_PyNP"/>
    <property type="match status" value="1"/>
</dbReference>
<dbReference type="InterPro" id="IPR000053">
    <property type="entry name" value="Thymidine/pyrmidine_PPase"/>
</dbReference>
<dbReference type="GO" id="GO:0046104">
    <property type="term" value="P:thymidine metabolic process"/>
    <property type="evidence" value="ECO:0007669"/>
    <property type="project" value="UniProtKB-UniRule"/>
</dbReference>
<dbReference type="OrthoDB" id="9763887at2"/>
<keyword evidence="5 7" id="KW-0808">Transferase</keyword>
<dbReference type="GO" id="GO:0005829">
    <property type="term" value="C:cytosol"/>
    <property type="evidence" value="ECO:0007669"/>
    <property type="project" value="TreeGrafter"/>
</dbReference>
<evidence type="ECO:0000256" key="5">
    <source>
        <dbReference type="ARBA" id="ARBA00022679"/>
    </source>
</evidence>
<keyword evidence="10" id="KW-1185">Reference proteome</keyword>
<evidence type="ECO:0000313" key="10">
    <source>
        <dbReference type="Proteomes" id="UP000008881"/>
    </source>
</evidence>
<dbReference type="InterPro" id="IPR036320">
    <property type="entry name" value="Glycosyl_Trfase_fam3_N_dom_sf"/>
</dbReference>
<dbReference type="HOGENOM" id="CLU_025040_0_1_6"/>
<dbReference type="EC" id="2.4.2.4" evidence="3 7"/>
<dbReference type="InterPro" id="IPR000312">
    <property type="entry name" value="Glycosyl_Trfase_fam3"/>
</dbReference>
<name>A0A0H3FRD6_KLEAK</name>
<dbReference type="SUPFAM" id="SSF52418">
    <property type="entry name" value="Nucleoside phosphorylase/phosphoribosyltransferase catalytic domain"/>
    <property type="match status" value="1"/>
</dbReference>
<dbReference type="GO" id="GO:0009032">
    <property type="term" value="F:thymidine phosphorylase activity"/>
    <property type="evidence" value="ECO:0007669"/>
    <property type="project" value="UniProtKB-UniRule"/>
</dbReference>
<feature type="domain" description="Pyrimidine nucleoside phosphorylase C-terminal" evidence="8">
    <location>
        <begin position="350"/>
        <end position="424"/>
    </location>
</feature>
<dbReference type="RefSeq" id="WP_015368380.1">
    <property type="nucleotide sequence ID" value="NC_015663.1"/>
</dbReference>
<organism evidence="9 10">
    <name type="scientific">Klebsiella aerogenes (strain ATCC 13048 / DSM 30053 / CCUG 1429 / JCM 1235 / KCTC 2190 / NBRC 13534 / NCIMB 10102 / NCTC 10006 / CDC 819-56)</name>
    <name type="common">Enterobacter aerogenes</name>
    <dbReference type="NCBI Taxonomy" id="1028307"/>
    <lineage>
        <taxon>Bacteria</taxon>
        <taxon>Pseudomonadati</taxon>
        <taxon>Pseudomonadota</taxon>
        <taxon>Gammaproteobacteria</taxon>
        <taxon>Enterobacterales</taxon>
        <taxon>Enterobacteriaceae</taxon>
        <taxon>Klebsiella/Raoultella group</taxon>
        <taxon>Klebsiella</taxon>
    </lineage>
</organism>
<dbReference type="SMART" id="SM00941">
    <property type="entry name" value="PYNP_C"/>
    <property type="match status" value="1"/>
</dbReference>
<dbReference type="Proteomes" id="UP000008881">
    <property type="component" value="Chromosome"/>
</dbReference>
<protein>
    <recommendedName>
        <fullName evidence="3 7">Thymidine phosphorylase</fullName>
        <ecNumber evidence="3 7">2.4.2.4</ecNumber>
    </recommendedName>
    <alternativeName>
        <fullName evidence="7">TdRPase</fullName>
    </alternativeName>
</protein>
<dbReference type="InterPro" id="IPR035902">
    <property type="entry name" value="Nuc_phospho_transferase"/>
</dbReference>
<evidence type="ECO:0000313" key="9">
    <source>
        <dbReference type="EMBL" id="AEG97033.1"/>
    </source>
</evidence>
<evidence type="ECO:0000256" key="6">
    <source>
        <dbReference type="ARBA" id="ARBA00048550"/>
    </source>
</evidence>
<dbReference type="InterPro" id="IPR036566">
    <property type="entry name" value="PYNP-like_C_sf"/>
</dbReference>
<dbReference type="PANTHER" id="PTHR10515">
    <property type="entry name" value="THYMIDINE PHOSPHORYLASE"/>
    <property type="match status" value="1"/>
</dbReference>
<comment type="subunit">
    <text evidence="2 7">Homodimer.</text>
</comment>
<sequence length="440" mass="46995">MFLAQEIIRKKRDGHVLSDEEIRFFINGIRDNTISEGQIAALAMTIFFHDMSMPERVSLTMAMRDSGTVLDWKSLNLNGPIVDKHSTGGVGDVTSLMLGPMVAACGGYVPMISGRGLGHTGGTLDKLEAIPGFDIFPDDARFREIIKDVGVAIIGQTSSLAPADKRFYATRDITATVDSIPLITASILAKKLAEGLDALVMDVKVGSGAFMPTYELSEALAEAIVGVSNGAGVRTTALLTDMNQVLASSAGNAVEVREAVQFLTGEYRNPRLYDVTMALCVEMLISGKLAADDAEARAKLQAVLDNGKAAEVFGRMVAAQKGPSDFVENYAKYLPTAMLSKAVYAEGAGFVSEMDTRALGMAVVSMGGGRRQASDTIDYSVGFTDMARLGDKVDGERPLAVIHAKDESSWQEAAKAVKAAIKLDAHAPEITPTVYRRITK</sequence>
<dbReference type="Pfam" id="PF00591">
    <property type="entry name" value="Glycos_transf_3"/>
    <property type="match status" value="1"/>
</dbReference>
<evidence type="ECO:0000256" key="3">
    <source>
        <dbReference type="ARBA" id="ARBA00011892"/>
    </source>
</evidence>
<comment type="function">
    <text evidence="7">The enzymes which catalyze the reversible phosphorolysis of pyrimidine nucleosides are involved in the degradation of these compounds and in their utilization as carbon and energy sources, or in the rescue of pyrimidine bases for nucleotide synthesis.</text>
</comment>
<dbReference type="NCBIfam" id="NF004490">
    <property type="entry name" value="PRK05820.1"/>
    <property type="match status" value="1"/>
</dbReference>
<evidence type="ECO:0000256" key="1">
    <source>
        <dbReference type="ARBA" id="ARBA00006915"/>
    </source>
</evidence>
<dbReference type="GeneID" id="93310298"/>
<dbReference type="PATRIC" id="fig|1028307.3.peg.2108"/>
<dbReference type="Pfam" id="PF02885">
    <property type="entry name" value="Glycos_trans_3N"/>
    <property type="match status" value="1"/>
</dbReference>
<proteinExistence type="inferred from homology"/>
<dbReference type="GO" id="GO:0006206">
    <property type="term" value="P:pyrimidine nucleobase metabolic process"/>
    <property type="evidence" value="ECO:0007669"/>
    <property type="project" value="InterPro"/>
</dbReference>
<dbReference type="InterPro" id="IPR017872">
    <property type="entry name" value="Pyrmidine_PPase_CS"/>
</dbReference>
<dbReference type="Gene3D" id="1.20.970.10">
    <property type="entry name" value="Transferase, Pyrimidine Nucleoside Phosphorylase, Chain C"/>
    <property type="match status" value="1"/>
</dbReference>
<dbReference type="SUPFAM" id="SSF54680">
    <property type="entry name" value="Pyrimidine nucleoside phosphorylase C-terminal domain"/>
    <property type="match status" value="1"/>
</dbReference>
<keyword evidence="4 7" id="KW-0328">Glycosyltransferase</keyword>
<gene>
    <name evidence="7 9" type="primary">deoA</name>
    <name evidence="9" type="ordered locus">EAE_10585</name>
</gene>
<dbReference type="NCBIfam" id="TIGR02644">
    <property type="entry name" value="Y_phosphoryl"/>
    <property type="match status" value="1"/>
</dbReference>
<comment type="pathway">
    <text evidence="7">Pyrimidine metabolism; dTMP biosynthesis via salvage pathway; dTMP from thymine: step 1/2.</text>
</comment>
<dbReference type="FunFam" id="3.90.1170.30:FF:000001">
    <property type="entry name" value="Thymidine phosphorylase"/>
    <property type="match status" value="1"/>
</dbReference>
<dbReference type="NCBIfam" id="TIGR02643">
    <property type="entry name" value="T_phosphoryl"/>
    <property type="match status" value="1"/>
</dbReference>
<comment type="similarity">
    <text evidence="1 7">Belongs to the thymidine/pyrimidine-nucleoside phosphorylase family.</text>
</comment>
<dbReference type="InterPro" id="IPR018090">
    <property type="entry name" value="Pyrmidine_PPas_bac/euk"/>
</dbReference>
<evidence type="ECO:0000259" key="8">
    <source>
        <dbReference type="SMART" id="SM00941"/>
    </source>
</evidence>
<dbReference type="AlphaFoldDB" id="A0A0H3FRD6"/>
<dbReference type="GO" id="GO:0004645">
    <property type="term" value="F:1,4-alpha-oligoglucan phosphorylase activity"/>
    <property type="evidence" value="ECO:0007669"/>
    <property type="project" value="InterPro"/>
</dbReference>
<dbReference type="Gene3D" id="3.90.1170.30">
    <property type="entry name" value="Pyrimidine nucleoside phosphorylase-like, C-terminal domain"/>
    <property type="match status" value="1"/>
</dbReference>
<dbReference type="InterPro" id="IPR017459">
    <property type="entry name" value="Glycosyl_Trfase_fam3_N_dom"/>
</dbReference>
<evidence type="ECO:0000256" key="2">
    <source>
        <dbReference type="ARBA" id="ARBA00011738"/>
    </source>
</evidence>
<dbReference type="PANTHER" id="PTHR10515:SF0">
    <property type="entry name" value="THYMIDINE PHOSPHORYLASE"/>
    <property type="match status" value="1"/>
</dbReference>
<dbReference type="eggNOG" id="COG0213">
    <property type="taxonomic scope" value="Bacteria"/>
</dbReference>
<dbReference type="EMBL" id="CP002824">
    <property type="protein sequence ID" value="AEG97033.1"/>
    <property type="molecule type" value="Genomic_DNA"/>
</dbReference>
<accession>A0A0H3FRD6</accession>
<dbReference type="SUPFAM" id="SSF47648">
    <property type="entry name" value="Nucleoside phosphorylase/phosphoribosyltransferase N-terminal domain"/>
    <property type="match status" value="1"/>
</dbReference>
<dbReference type="HAMAP" id="MF_01628">
    <property type="entry name" value="Thymid_phosp"/>
    <property type="match status" value="1"/>
</dbReference>
<dbReference type="InterPro" id="IPR013465">
    <property type="entry name" value="Thymidine_Pase"/>
</dbReference>
<dbReference type="PROSITE" id="PS00647">
    <property type="entry name" value="THYMID_PHOSPHORYLASE"/>
    <property type="match status" value="1"/>
</dbReference>
<evidence type="ECO:0000256" key="4">
    <source>
        <dbReference type="ARBA" id="ARBA00022676"/>
    </source>
</evidence>
<reference evidence="9 10" key="1">
    <citation type="journal article" date="2012" name="J. Bacteriol.">
        <title>Complete genome sequence of Enterobacter aerogenes KCTC 2190.</title>
        <authorList>
            <person name="Shin S.H."/>
            <person name="Kim S."/>
            <person name="Kim J.Y."/>
            <person name="Lee S."/>
            <person name="Um Y."/>
            <person name="Oh M.K."/>
            <person name="Kim Y.R."/>
            <person name="Lee J."/>
            <person name="Yang K.S."/>
        </authorList>
    </citation>
    <scope>NUCLEOTIDE SEQUENCE [LARGE SCALE GENOMIC DNA]</scope>
    <source>
        <strain evidence="9 10">KCTC 2190</strain>
    </source>
</reference>
<dbReference type="UniPathway" id="UPA00578">
    <property type="reaction ID" value="UER00638"/>
</dbReference>
<evidence type="ECO:0000256" key="7">
    <source>
        <dbReference type="HAMAP-Rule" id="MF_01628"/>
    </source>
</evidence>
<dbReference type="Gene3D" id="3.40.1030.10">
    <property type="entry name" value="Nucleoside phosphorylase/phosphoribosyltransferase catalytic domain"/>
    <property type="match status" value="1"/>
</dbReference>
<dbReference type="KEGG" id="eae:EAE_10585"/>
<dbReference type="InterPro" id="IPR013102">
    <property type="entry name" value="PYNP_C"/>
</dbReference>
<dbReference type="Pfam" id="PF07831">
    <property type="entry name" value="PYNP_C"/>
    <property type="match status" value="1"/>
</dbReference>
<dbReference type="FunFam" id="3.40.1030.10:FF:000001">
    <property type="entry name" value="Thymidine phosphorylase"/>
    <property type="match status" value="1"/>
</dbReference>
<comment type="catalytic activity">
    <reaction evidence="6 7">
        <text>thymidine + phosphate = 2-deoxy-alpha-D-ribose 1-phosphate + thymine</text>
        <dbReference type="Rhea" id="RHEA:16037"/>
        <dbReference type="ChEBI" id="CHEBI:17748"/>
        <dbReference type="ChEBI" id="CHEBI:17821"/>
        <dbReference type="ChEBI" id="CHEBI:43474"/>
        <dbReference type="ChEBI" id="CHEBI:57259"/>
        <dbReference type="EC" id="2.4.2.4"/>
    </reaction>
</comment>